<dbReference type="Proteomes" id="UP000284841">
    <property type="component" value="Unassembled WGS sequence"/>
</dbReference>
<dbReference type="PANTHER" id="PTHR44086">
    <property type="entry name" value="THIOSULFATE SULFURTRANSFERASE RDL2, MITOCHONDRIAL-RELATED"/>
    <property type="match status" value="1"/>
</dbReference>
<dbReference type="PROSITE" id="PS50206">
    <property type="entry name" value="RHODANESE_3"/>
    <property type="match status" value="1"/>
</dbReference>
<feature type="chain" id="PRO_5019365449" evidence="1">
    <location>
        <begin position="21"/>
        <end position="147"/>
    </location>
</feature>
<keyword evidence="1" id="KW-0732">Signal</keyword>
<keyword evidence="4" id="KW-1185">Reference proteome</keyword>
<dbReference type="PROSITE" id="PS00380">
    <property type="entry name" value="RHODANESE_1"/>
    <property type="match status" value="1"/>
</dbReference>
<dbReference type="Gene3D" id="3.40.250.10">
    <property type="entry name" value="Rhodanese-like domain"/>
    <property type="match status" value="1"/>
</dbReference>
<dbReference type="InterPro" id="IPR001763">
    <property type="entry name" value="Rhodanese-like_dom"/>
</dbReference>
<organism evidence="3 4">
    <name type="scientific">Emergencia timonensis</name>
    <dbReference type="NCBI Taxonomy" id="1776384"/>
    <lineage>
        <taxon>Bacteria</taxon>
        <taxon>Bacillati</taxon>
        <taxon>Bacillota</taxon>
        <taxon>Clostridia</taxon>
        <taxon>Peptostreptococcales</taxon>
        <taxon>Anaerovoracaceae</taxon>
        <taxon>Emergencia</taxon>
    </lineage>
</organism>
<dbReference type="RefSeq" id="WP_118335027.1">
    <property type="nucleotide sequence ID" value="NZ_AP025567.1"/>
</dbReference>
<dbReference type="GO" id="GO:0004792">
    <property type="term" value="F:thiosulfate-cyanide sulfurtransferase activity"/>
    <property type="evidence" value="ECO:0007669"/>
    <property type="project" value="InterPro"/>
</dbReference>
<reference evidence="3 4" key="1">
    <citation type="submission" date="2018-08" db="EMBL/GenBank/DDBJ databases">
        <title>A genome reference for cultivated species of the human gut microbiota.</title>
        <authorList>
            <person name="Zou Y."/>
            <person name="Xue W."/>
            <person name="Luo G."/>
        </authorList>
    </citation>
    <scope>NUCLEOTIDE SEQUENCE [LARGE SCALE GENOMIC DNA]</scope>
    <source>
        <strain evidence="3 4">AM07-24</strain>
    </source>
</reference>
<dbReference type="SMART" id="SM00450">
    <property type="entry name" value="RHOD"/>
    <property type="match status" value="1"/>
</dbReference>
<dbReference type="SUPFAM" id="SSF52821">
    <property type="entry name" value="Rhodanese/Cell cycle control phosphatase"/>
    <property type="match status" value="1"/>
</dbReference>
<comment type="caution">
    <text evidence="3">The sequence shown here is derived from an EMBL/GenBank/DDBJ whole genome shotgun (WGS) entry which is preliminary data.</text>
</comment>
<proteinExistence type="predicted"/>
<dbReference type="EMBL" id="QRMS01000002">
    <property type="protein sequence ID" value="RHJ88375.1"/>
    <property type="molecule type" value="Genomic_DNA"/>
</dbReference>
<dbReference type="CDD" id="cd00158">
    <property type="entry name" value="RHOD"/>
    <property type="match status" value="1"/>
</dbReference>
<evidence type="ECO:0000256" key="1">
    <source>
        <dbReference type="SAM" id="SignalP"/>
    </source>
</evidence>
<dbReference type="InterPro" id="IPR001307">
    <property type="entry name" value="Thiosulphate_STrfase_CS"/>
</dbReference>
<dbReference type="STRING" id="1776384.GCA_900086585_03982"/>
<name>A0A415E4B9_9FIRM</name>
<dbReference type="PANTHER" id="PTHR44086:SF10">
    <property type="entry name" value="THIOSULFATE SULFURTRANSFERASE_RHODANESE-LIKE DOMAIN-CONTAINING PROTEIN 3"/>
    <property type="match status" value="1"/>
</dbReference>
<sequence>MKRLSLILALVLSCALLLSACGNGTCPMERRNAQKMEKQETSKAYHKITAEEAKEMMDQGDVTIVDVRTEEEYAEKHIPGAVLVPNESIGEDAPAELPDKNAVLLLHCRTGIRSKEASDKLVSLGYKHIYDFGGIEDWPYDTESEQR</sequence>
<protein>
    <submittedName>
        <fullName evidence="3">Rhodanese-like domain-containing protein</fullName>
    </submittedName>
</protein>
<dbReference type="OrthoDB" id="9800872at2"/>
<evidence type="ECO:0000313" key="4">
    <source>
        <dbReference type="Proteomes" id="UP000284841"/>
    </source>
</evidence>
<feature type="domain" description="Rhodanese" evidence="2">
    <location>
        <begin position="58"/>
        <end position="144"/>
    </location>
</feature>
<dbReference type="InterPro" id="IPR036873">
    <property type="entry name" value="Rhodanese-like_dom_sf"/>
</dbReference>
<accession>A0A415E4B9</accession>
<dbReference type="AlphaFoldDB" id="A0A415E4B9"/>
<evidence type="ECO:0000259" key="2">
    <source>
        <dbReference type="PROSITE" id="PS50206"/>
    </source>
</evidence>
<gene>
    <name evidence="3" type="ORF">DW099_08195</name>
</gene>
<dbReference type="PROSITE" id="PS51257">
    <property type="entry name" value="PROKAR_LIPOPROTEIN"/>
    <property type="match status" value="1"/>
</dbReference>
<dbReference type="Pfam" id="PF00581">
    <property type="entry name" value="Rhodanese"/>
    <property type="match status" value="1"/>
</dbReference>
<evidence type="ECO:0000313" key="3">
    <source>
        <dbReference type="EMBL" id="RHJ88375.1"/>
    </source>
</evidence>
<feature type="signal peptide" evidence="1">
    <location>
        <begin position="1"/>
        <end position="20"/>
    </location>
</feature>